<dbReference type="Proteomes" id="UP001189624">
    <property type="component" value="Chromosome 9"/>
</dbReference>
<accession>A0AA86W0J6</accession>
<evidence type="ECO:0000313" key="1">
    <source>
        <dbReference type="EMBL" id="CAJ1973990.1"/>
    </source>
</evidence>
<organism evidence="1 2">
    <name type="scientific">Sphenostylis stenocarpa</name>
    <dbReference type="NCBI Taxonomy" id="92480"/>
    <lineage>
        <taxon>Eukaryota</taxon>
        <taxon>Viridiplantae</taxon>
        <taxon>Streptophyta</taxon>
        <taxon>Embryophyta</taxon>
        <taxon>Tracheophyta</taxon>
        <taxon>Spermatophyta</taxon>
        <taxon>Magnoliopsida</taxon>
        <taxon>eudicotyledons</taxon>
        <taxon>Gunneridae</taxon>
        <taxon>Pentapetalae</taxon>
        <taxon>rosids</taxon>
        <taxon>fabids</taxon>
        <taxon>Fabales</taxon>
        <taxon>Fabaceae</taxon>
        <taxon>Papilionoideae</taxon>
        <taxon>50 kb inversion clade</taxon>
        <taxon>NPAAA clade</taxon>
        <taxon>indigoferoid/millettioid clade</taxon>
        <taxon>Phaseoleae</taxon>
        <taxon>Sphenostylis</taxon>
    </lineage>
</organism>
<keyword evidence="2" id="KW-1185">Reference proteome</keyword>
<gene>
    <name evidence="1" type="ORF">AYBTSS11_LOCUS26057</name>
</gene>
<evidence type="ECO:0000313" key="2">
    <source>
        <dbReference type="Proteomes" id="UP001189624"/>
    </source>
</evidence>
<dbReference type="AlphaFoldDB" id="A0AA86W0J6"/>
<proteinExistence type="predicted"/>
<reference evidence="1" key="1">
    <citation type="submission" date="2023-10" db="EMBL/GenBank/DDBJ databases">
        <authorList>
            <person name="Domelevo Entfellner J.-B."/>
        </authorList>
    </citation>
    <scope>NUCLEOTIDE SEQUENCE</scope>
</reference>
<protein>
    <submittedName>
        <fullName evidence="1">Uncharacterized protein</fullName>
    </submittedName>
</protein>
<name>A0AA86W0J6_9FABA</name>
<dbReference type="Gramene" id="rna-AYBTSS11_LOCUS26057">
    <property type="protein sequence ID" value="CAJ1973990.1"/>
    <property type="gene ID" value="gene-AYBTSS11_LOCUS26057"/>
</dbReference>
<dbReference type="EMBL" id="OY731406">
    <property type="protein sequence ID" value="CAJ1973990.1"/>
    <property type="molecule type" value="Genomic_DNA"/>
</dbReference>
<sequence>MVNSVESLPPKARIRMKPFLRTSSWAHLHRRIPQSQTVTMNRTRFEIRIISKEYSAPSFSISSAISTFLVTLIHVHFHITDSTFLVNLTVTGCRVFLHRPIVGLRLRVFRVFCAAVGPIYVWS</sequence>